<accession>A0A2C7ABA6</accession>
<dbReference type="EMBL" id="PDNU01000012">
    <property type="protein sequence ID" value="PHK95339.1"/>
    <property type="molecule type" value="Genomic_DNA"/>
</dbReference>
<reference evidence="1 2" key="1">
    <citation type="submission" date="2017-10" db="EMBL/GenBank/DDBJ databases">
        <authorList>
            <person name="Banno H."/>
            <person name="Chua N.-H."/>
        </authorList>
    </citation>
    <scope>NUCLEOTIDE SEQUENCE [LARGE SCALE GENOMIC DNA]</scope>
    <source>
        <strain evidence="1 2">YW11</strain>
    </source>
</reference>
<evidence type="ECO:0000313" key="2">
    <source>
        <dbReference type="Proteomes" id="UP000223527"/>
    </source>
</evidence>
<dbReference type="AlphaFoldDB" id="A0A2C7ABA6"/>
<gene>
    <name evidence="1" type="ORF">CR162_09235</name>
</gene>
<organism evidence="1 2">
    <name type="scientific">Teichococcus rhizosphaerae</name>
    <dbReference type="NCBI Taxonomy" id="1335062"/>
    <lineage>
        <taxon>Bacteria</taxon>
        <taxon>Pseudomonadati</taxon>
        <taxon>Pseudomonadota</taxon>
        <taxon>Alphaproteobacteria</taxon>
        <taxon>Acetobacterales</taxon>
        <taxon>Roseomonadaceae</taxon>
        <taxon>Roseomonas</taxon>
    </lineage>
</organism>
<sequence>MTDDRPETMKIPFPPTLRSLPDRALDTWLRGCLEHPAPAAADQEIPAELMALIRSGNWG</sequence>
<comment type="caution">
    <text evidence="1">The sequence shown here is derived from an EMBL/GenBank/DDBJ whole genome shotgun (WGS) entry which is preliminary data.</text>
</comment>
<keyword evidence="2" id="KW-1185">Reference proteome</keyword>
<name>A0A2C7ABA6_9PROT</name>
<proteinExistence type="predicted"/>
<protein>
    <submittedName>
        <fullName evidence="1">Uncharacterized protein</fullName>
    </submittedName>
</protein>
<evidence type="ECO:0000313" key="1">
    <source>
        <dbReference type="EMBL" id="PHK95339.1"/>
    </source>
</evidence>
<dbReference type="Proteomes" id="UP000223527">
    <property type="component" value="Unassembled WGS sequence"/>
</dbReference>